<dbReference type="InterPro" id="IPR005653">
    <property type="entry name" value="OstA-like_N"/>
</dbReference>
<evidence type="ECO:0000259" key="2">
    <source>
        <dbReference type="Pfam" id="PF13100"/>
    </source>
</evidence>
<dbReference type="Gene3D" id="2.60.450.10">
    <property type="entry name" value="Lipopolysaccharide (LPS) transport protein A like domain"/>
    <property type="match status" value="1"/>
</dbReference>
<dbReference type="eggNOG" id="COG1452">
    <property type="taxonomic scope" value="Bacteria"/>
</dbReference>
<dbReference type="PATRIC" id="fig|1150600.3.peg.4102"/>
<organism evidence="3 4">
    <name type="scientific">Arcticibacter svalbardensis MN12-7</name>
    <dbReference type="NCBI Taxonomy" id="1150600"/>
    <lineage>
        <taxon>Bacteria</taxon>
        <taxon>Pseudomonadati</taxon>
        <taxon>Bacteroidota</taxon>
        <taxon>Sphingobacteriia</taxon>
        <taxon>Sphingobacteriales</taxon>
        <taxon>Sphingobacteriaceae</taxon>
        <taxon>Arcticibacter</taxon>
    </lineage>
</organism>
<feature type="region of interest" description="Disordered" evidence="1">
    <location>
        <begin position="359"/>
        <end position="393"/>
    </location>
</feature>
<evidence type="ECO:0000313" key="3">
    <source>
        <dbReference type="EMBL" id="EOR92632.1"/>
    </source>
</evidence>
<gene>
    <name evidence="3" type="ORF">ADIARSV_4144</name>
</gene>
<evidence type="ECO:0000313" key="4">
    <source>
        <dbReference type="Proteomes" id="UP000014174"/>
    </source>
</evidence>
<dbReference type="EMBL" id="AQPN01000145">
    <property type="protein sequence ID" value="EOR92632.1"/>
    <property type="molecule type" value="Genomic_DNA"/>
</dbReference>
<feature type="compositionally biased region" description="Acidic residues" evidence="1">
    <location>
        <begin position="331"/>
        <end position="342"/>
    </location>
</feature>
<dbReference type="STRING" id="1150600.ADIARSV_4144"/>
<dbReference type="Proteomes" id="UP000014174">
    <property type="component" value="Unassembled WGS sequence"/>
</dbReference>
<protein>
    <recommendedName>
        <fullName evidence="2">Organic solvent tolerance-like N-terminal domain-containing protein</fullName>
    </recommendedName>
</protein>
<evidence type="ECO:0000256" key="1">
    <source>
        <dbReference type="SAM" id="MobiDB-lite"/>
    </source>
</evidence>
<feature type="compositionally biased region" description="Basic residues" evidence="1">
    <location>
        <begin position="367"/>
        <end position="376"/>
    </location>
</feature>
<feature type="region of interest" description="Disordered" evidence="1">
    <location>
        <begin position="323"/>
        <end position="346"/>
    </location>
</feature>
<reference evidence="3 4" key="1">
    <citation type="journal article" date="2013" name="Genome Announc.">
        <title>Draft Genome Sequence of Arcticibacter svalbardensis Strain MN12-7T, a Member of the Family Sphingobacteriaceae Isolated from an Arctic Soil Sample.</title>
        <authorList>
            <person name="Shivaji S."/>
            <person name="Ara S."/>
            <person name="Prasad S."/>
            <person name="Manasa B.P."/>
            <person name="Begum Z."/>
            <person name="Singh A."/>
            <person name="Kumar Pinnaka A."/>
        </authorList>
    </citation>
    <scope>NUCLEOTIDE SEQUENCE [LARGE SCALE GENOMIC DNA]</scope>
    <source>
        <strain evidence="3 4">MN12-7</strain>
    </source>
</reference>
<keyword evidence="4" id="KW-1185">Reference proteome</keyword>
<sequence>MLSLFILFLSVYDLSAQRRSQIQLTSSTEIKAVDGGNGQFARVINPVFVHDGSTLRADSSDYNQAGNAFDAYGHVVITQPDGTTIYSDVLNYNGLTKIAILTNNVRMIDKSAVLTTNHLTYRMASKYGTYIGGGKIENGKDVLTSQNGYYFATNHDAFFRFDVVVNTPDALIKTDTLKYNTESKIAKFFGPTTINGKGANVASKLYTENGRYNTVTDQAWFGKKNLYTEGSKSLKGDSLYYDGKAGMGKAINNITFLDTVQKVILKGNQGIYRKSDESALVTKNAYVVMQVDKDSLSVDSIYMTADTLMTKLIRMGDLIPANPETLKSDEEISDDPLGESGEDQGIAVPKRVAPVEAVVAVQDKDKKSSKKKKSSKRNKDSEQVKDVPPAVDSTKTEIPINELGALVIPKKASKADSLKADSLSGKKGTLAIPKKTALLKKDSVLLSKDASILSKDSLLAKKGGSLKVDSLKRDRTGKVIPAVVKKIELVPFNPMDTVLTRVIHAYHKVKIFKSDLQSRSDSTFYSYADSIIRCYINPIIWTQGTQLTADTIFLRLKNQKLDNMLLQNNGLIVSAEGDSTKFNQVKGKVLTGVFKDSKLESMFVDGNAESIYYTLEDSVYTGFNRSLSSRMRLEFADSKLKRVLLVRKPEGKYYPIEKAPKDMEILDGFIWKPKDRPKSKEEIIPTLRKKKTSVSAKAVATKAKSGNVVKKPVAINGANLIAPLVKEITGQKIPAVTDSAILKVPALIDSNVLKIPDSTVLKKVSAIKDSTVKAAAKGL</sequence>
<accession>R9GLD0</accession>
<name>R9GLD0_9SPHI</name>
<comment type="caution">
    <text evidence="3">The sequence shown here is derived from an EMBL/GenBank/DDBJ whole genome shotgun (WGS) entry which is preliminary data.</text>
</comment>
<dbReference type="Pfam" id="PF13100">
    <property type="entry name" value="OstA_2"/>
    <property type="match status" value="1"/>
</dbReference>
<dbReference type="AlphaFoldDB" id="R9GLD0"/>
<proteinExistence type="predicted"/>
<feature type="domain" description="Organic solvent tolerance-like N-terminal" evidence="2">
    <location>
        <begin position="22"/>
        <end position="175"/>
    </location>
</feature>